<dbReference type="InterPro" id="IPR037516">
    <property type="entry name" value="Tripartite_DENN"/>
</dbReference>
<dbReference type="Pfam" id="PF08616">
    <property type="entry name" value="SPA"/>
    <property type="match status" value="1"/>
</dbReference>
<evidence type="ECO:0000313" key="4">
    <source>
        <dbReference type="Proteomes" id="UP000289152"/>
    </source>
</evidence>
<dbReference type="Pfam" id="PF07792">
    <property type="entry name" value="Afi1"/>
    <property type="match status" value="1"/>
</dbReference>
<organism evidence="3 4">
    <name type="scientific">Tremella mesenterica</name>
    <name type="common">Jelly fungus</name>
    <dbReference type="NCBI Taxonomy" id="5217"/>
    <lineage>
        <taxon>Eukaryota</taxon>
        <taxon>Fungi</taxon>
        <taxon>Dikarya</taxon>
        <taxon>Basidiomycota</taxon>
        <taxon>Agaricomycotina</taxon>
        <taxon>Tremellomycetes</taxon>
        <taxon>Tremellales</taxon>
        <taxon>Tremellaceae</taxon>
        <taxon>Tremella</taxon>
    </lineage>
</organism>
<feature type="compositionally biased region" description="Polar residues" evidence="1">
    <location>
        <begin position="637"/>
        <end position="674"/>
    </location>
</feature>
<evidence type="ECO:0000259" key="2">
    <source>
        <dbReference type="PROSITE" id="PS50211"/>
    </source>
</evidence>
<feature type="compositionally biased region" description="Basic and acidic residues" evidence="1">
    <location>
        <begin position="269"/>
        <end position="300"/>
    </location>
</feature>
<feature type="region of interest" description="Disordered" evidence="1">
    <location>
        <begin position="584"/>
        <end position="681"/>
    </location>
</feature>
<feature type="compositionally biased region" description="Basic and acidic residues" evidence="1">
    <location>
        <begin position="48"/>
        <end position="63"/>
    </location>
</feature>
<dbReference type="InterPro" id="IPR012860">
    <property type="entry name" value="Afi1_N"/>
</dbReference>
<feature type="compositionally biased region" description="Polar residues" evidence="1">
    <location>
        <begin position="600"/>
        <end position="630"/>
    </location>
</feature>
<feature type="compositionally biased region" description="Basic and acidic residues" evidence="1">
    <location>
        <begin position="21"/>
        <end position="42"/>
    </location>
</feature>
<feature type="region of interest" description="Disordered" evidence="1">
    <location>
        <begin position="435"/>
        <end position="470"/>
    </location>
</feature>
<gene>
    <name evidence="3" type="ORF">M231_06644</name>
</gene>
<feature type="region of interest" description="Disordered" evidence="1">
    <location>
        <begin position="1"/>
        <end position="327"/>
    </location>
</feature>
<dbReference type="PANTHER" id="PTHR28245">
    <property type="entry name" value="ARF3-INTERACTING PROTEIN 1"/>
    <property type="match status" value="1"/>
</dbReference>
<dbReference type="PANTHER" id="PTHR28245:SF1">
    <property type="entry name" value="ARF3-INTERACTING PROTEIN 1"/>
    <property type="match status" value="1"/>
</dbReference>
<dbReference type="GO" id="GO:0005886">
    <property type="term" value="C:plasma membrane"/>
    <property type="evidence" value="ECO:0007669"/>
    <property type="project" value="TreeGrafter"/>
</dbReference>
<accession>A0A4Q1BDK9</accession>
<feature type="domain" description="UDENN" evidence="2">
    <location>
        <begin position="372"/>
        <end position="1021"/>
    </location>
</feature>
<dbReference type="GO" id="GO:0051666">
    <property type="term" value="P:actin cortical patch localization"/>
    <property type="evidence" value="ECO:0007669"/>
    <property type="project" value="TreeGrafter"/>
</dbReference>
<dbReference type="FunCoup" id="A0A4Q1BDK9">
    <property type="interactions" value="31"/>
</dbReference>
<dbReference type="InParanoid" id="A0A4Q1BDK9"/>
<dbReference type="InterPro" id="IPR052809">
    <property type="entry name" value="Actin_polarity_regulatory"/>
</dbReference>
<dbReference type="OrthoDB" id="66409at2759"/>
<dbReference type="VEuPathDB" id="FungiDB:TREMEDRAFT_45583"/>
<sequence>MSYQTLQSSSTNSTMNTIKTESPEFDHPEGNDGRFLDAVGEHEEFDNVPEHLDYEYHDAEDGSPRIGPPQIESPHIGPSQVGPSQIRSPRDKVTKRRSTDEDMLKEINMDVVKGKMEYENTMERQQDGISEQDEYKSPEGYQQHGDQLGHTRDDSGKKVLQEPAEEEVGVYGYIPLDSDDYLRSHSIPQHDDHNEILPMSRPEQHPNQLHSDQNQINESGPTAHADQQNDQEETLEYHEFLDVNESFERPNPAVEVSGNVSQDVPGETQRNDLERGNNDGETKQTDGQKIKRKPVPREHQGVVGGDEITDQEEKREHDSGQERNLNVQYSQTGEMIRPLGKPKELEGIQRVREKYEDVDSEEDQENVSEAVHFCLLAEFDIDAGATLTHQYPYPTGTDEHRLAELMLPDGAHLRAEDWTVFYLGQTESSAVAPMLSHEAHPSPPGNPSQGQGDGSRRASMIPPSQRPKRGAAGGGLLYVLNCVRMKEDKNMRRGAMVKALAICTPNPYIGIYRPLLVLALEDYFREPSAEVLTRLYDSANAISLSGMPNLTRNERLLLRASERKDLFEERFGISEEIISDPEVYSETGHTDETGRITRMGSGSSVGHTSYASHNFHGSQSGHGVQHNGSQLGHGIQHNGSQLGHGQGNQLSHGYGQNTRQGSTGSSRGFLTTPPSREGRLTPEVYERRKGVPRDTHFFETEAKFRRITVPIRVPTAVFDEDVGEYSLIELVQTFSSNIPFPPPFHPHLHTNGSNTHPVILILNAILAGKRIMFLGHGLPANQVARMVLSACALGSGCGQVLRGITETAFPYANLASLDVLEEFSGYIVGVTNPRFEELHMTWDVLCNIETGRVTVSKNLNGNLNGIGNNLGASVKSGRSSETSLTGSMVKVEEIGLVDTPQAKMQSTSKADCVDNQFMEDVLSAMTSHFGETHIRLKFIDYLERFVRLAGHQEYLHTGMTKIAYPSTSYREGQLGSGVVFPDDSQRQREMWANGHRIDAWRKTNSYRLYEKLRGLVSDHQPDLKELQLPVFADSQDWQRSLERRAIQGFDVQHQISKLRYAKKMSDAEADDIFLTFAQTVRTYDQVVELLTYLPLHLGGLIPIANGLFHRWAEVRDYTVELLITMQRYPIGRQAVASMNYFYRQTYIRLLSQREALTSSQDPFYDQQSNGDQDGYFAPDVTSPNTVIG</sequence>
<feature type="compositionally biased region" description="Polar residues" evidence="1">
    <location>
        <begin position="1"/>
        <end position="20"/>
    </location>
</feature>
<feature type="compositionally biased region" description="Basic and acidic residues" evidence="1">
    <location>
        <begin position="311"/>
        <end position="321"/>
    </location>
</feature>
<dbReference type="AlphaFoldDB" id="A0A4Q1BDK9"/>
<protein>
    <recommendedName>
        <fullName evidence="2">UDENN domain-containing protein</fullName>
    </recommendedName>
</protein>
<dbReference type="Proteomes" id="UP000289152">
    <property type="component" value="Unassembled WGS sequence"/>
</dbReference>
<feature type="compositionally biased region" description="Basic and acidic residues" evidence="1">
    <location>
        <begin position="180"/>
        <end position="195"/>
    </location>
</feature>
<comment type="caution">
    <text evidence="3">The sequence shown here is derived from an EMBL/GenBank/DDBJ whole genome shotgun (WGS) entry which is preliminary data.</text>
</comment>
<dbReference type="EMBL" id="SDIL01000109">
    <property type="protein sequence ID" value="RXK36096.1"/>
    <property type="molecule type" value="Genomic_DNA"/>
</dbReference>
<dbReference type="PROSITE" id="PS50211">
    <property type="entry name" value="DENN"/>
    <property type="match status" value="1"/>
</dbReference>
<proteinExistence type="predicted"/>
<reference evidence="3 4" key="1">
    <citation type="submission" date="2016-06" db="EMBL/GenBank/DDBJ databases">
        <title>Evolution of pathogenesis and genome organization in the Tremellales.</title>
        <authorList>
            <person name="Cuomo C."/>
            <person name="Litvintseva A."/>
            <person name="Heitman J."/>
            <person name="Chen Y."/>
            <person name="Sun S."/>
            <person name="Springer D."/>
            <person name="Dromer F."/>
            <person name="Young S."/>
            <person name="Zeng Q."/>
            <person name="Chapman S."/>
            <person name="Gujja S."/>
            <person name="Saif S."/>
            <person name="Birren B."/>
        </authorList>
    </citation>
    <scope>NUCLEOTIDE SEQUENCE [LARGE SCALE GENOMIC DNA]</scope>
    <source>
        <strain evidence="3 4">ATCC 28783</strain>
    </source>
</reference>
<feature type="compositionally biased region" description="Basic and acidic residues" evidence="1">
    <location>
        <begin position="147"/>
        <end position="160"/>
    </location>
</feature>
<dbReference type="VEuPathDB" id="FungiDB:TREMEDRAFT_57681"/>
<feature type="compositionally biased region" description="Basic and acidic residues" evidence="1">
    <location>
        <begin position="88"/>
        <end position="126"/>
    </location>
</feature>
<feature type="compositionally biased region" description="Polar residues" evidence="1">
    <location>
        <begin position="205"/>
        <end position="228"/>
    </location>
</feature>
<dbReference type="STRING" id="5217.A0A4Q1BDK9"/>
<feature type="compositionally biased region" description="Polar residues" evidence="1">
    <location>
        <begin position="1161"/>
        <end position="1171"/>
    </location>
</feature>
<evidence type="ECO:0000256" key="1">
    <source>
        <dbReference type="SAM" id="MobiDB-lite"/>
    </source>
</evidence>
<evidence type="ECO:0000313" key="3">
    <source>
        <dbReference type="EMBL" id="RXK36096.1"/>
    </source>
</evidence>
<feature type="region of interest" description="Disordered" evidence="1">
    <location>
        <begin position="1161"/>
        <end position="1188"/>
    </location>
</feature>
<name>A0A4Q1BDK9_TREME</name>
<keyword evidence="4" id="KW-1185">Reference proteome</keyword>